<organism evidence="2 3">
    <name type="scientific">Hypholoma sublateritium (strain FD-334 SS-4)</name>
    <dbReference type="NCBI Taxonomy" id="945553"/>
    <lineage>
        <taxon>Eukaryota</taxon>
        <taxon>Fungi</taxon>
        <taxon>Dikarya</taxon>
        <taxon>Basidiomycota</taxon>
        <taxon>Agaricomycotina</taxon>
        <taxon>Agaricomycetes</taxon>
        <taxon>Agaricomycetidae</taxon>
        <taxon>Agaricales</taxon>
        <taxon>Agaricineae</taxon>
        <taxon>Strophariaceae</taxon>
        <taxon>Hypholoma</taxon>
    </lineage>
</organism>
<protein>
    <submittedName>
        <fullName evidence="2">Uncharacterized protein</fullName>
    </submittedName>
</protein>
<evidence type="ECO:0000313" key="2">
    <source>
        <dbReference type="EMBL" id="KJA24218.1"/>
    </source>
</evidence>
<evidence type="ECO:0000256" key="1">
    <source>
        <dbReference type="SAM" id="MobiDB-lite"/>
    </source>
</evidence>
<name>A0A0D2MKJ8_HYPSF</name>
<keyword evidence="3" id="KW-1185">Reference proteome</keyword>
<reference evidence="3" key="1">
    <citation type="submission" date="2014-04" db="EMBL/GenBank/DDBJ databases">
        <title>Evolutionary Origins and Diversification of the Mycorrhizal Mutualists.</title>
        <authorList>
            <consortium name="DOE Joint Genome Institute"/>
            <consortium name="Mycorrhizal Genomics Consortium"/>
            <person name="Kohler A."/>
            <person name="Kuo A."/>
            <person name="Nagy L.G."/>
            <person name="Floudas D."/>
            <person name="Copeland A."/>
            <person name="Barry K.W."/>
            <person name="Cichocki N."/>
            <person name="Veneault-Fourrey C."/>
            <person name="LaButti K."/>
            <person name="Lindquist E.A."/>
            <person name="Lipzen A."/>
            <person name="Lundell T."/>
            <person name="Morin E."/>
            <person name="Murat C."/>
            <person name="Riley R."/>
            <person name="Ohm R."/>
            <person name="Sun H."/>
            <person name="Tunlid A."/>
            <person name="Henrissat B."/>
            <person name="Grigoriev I.V."/>
            <person name="Hibbett D.S."/>
            <person name="Martin F."/>
        </authorList>
    </citation>
    <scope>NUCLEOTIDE SEQUENCE [LARGE SCALE GENOMIC DNA]</scope>
    <source>
        <strain evidence="3">FD-334 SS-4</strain>
    </source>
</reference>
<sequence length="73" mass="7896">MEKEKKPTTQPLNPSASCPPARPQARVASGVKPQASSATSAKSNPRNRLNANTNAKHTQRTNTQHPTPKTRPK</sequence>
<feature type="compositionally biased region" description="Polar residues" evidence="1">
    <location>
        <begin position="34"/>
        <end position="67"/>
    </location>
</feature>
<dbReference type="Proteomes" id="UP000054270">
    <property type="component" value="Unassembled WGS sequence"/>
</dbReference>
<gene>
    <name evidence="2" type="ORF">HYPSUDRAFT_38994</name>
</gene>
<feature type="region of interest" description="Disordered" evidence="1">
    <location>
        <begin position="1"/>
        <end position="73"/>
    </location>
</feature>
<dbReference type="EMBL" id="KN817538">
    <property type="protein sequence ID" value="KJA24218.1"/>
    <property type="molecule type" value="Genomic_DNA"/>
</dbReference>
<proteinExistence type="predicted"/>
<dbReference type="AlphaFoldDB" id="A0A0D2MKJ8"/>
<accession>A0A0D2MKJ8</accession>
<evidence type="ECO:0000313" key="3">
    <source>
        <dbReference type="Proteomes" id="UP000054270"/>
    </source>
</evidence>